<sequence length="63" mass="7804">MHRYDLEYIKLLNRVMKILRIRMLIAIDTVNTSAKIERKSDERLEKKDILWKLFLIYIIIYSY</sequence>
<organism evidence="1 2">
    <name type="scientific">Candidatus Methanodesulfokora washburnensis</name>
    <dbReference type="NCBI Taxonomy" id="2478471"/>
    <lineage>
        <taxon>Archaea</taxon>
        <taxon>Thermoproteota</taxon>
        <taxon>Candidatus Korarchaeia</taxon>
        <taxon>Candidatus Korarchaeia incertae sedis</taxon>
        <taxon>Candidatus Methanodesulfokora</taxon>
    </lineage>
</organism>
<evidence type="ECO:0000313" key="2">
    <source>
        <dbReference type="Proteomes" id="UP000277582"/>
    </source>
</evidence>
<proteinExistence type="predicted"/>
<reference evidence="1 2" key="1">
    <citation type="submission" date="2018-10" db="EMBL/GenBank/DDBJ databases">
        <title>Co-occurring genomic capacity for anaerobic methane metabolism and dissimilatory sulfite reduction discovered in the Korarchaeota.</title>
        <authorList>
            <person name="Mckay L.J."/>
            <person name="Dlakic M."/>
            <person name="Fields M.W."/>
            <person name="Delmont T.O."/>
            <person name="Eren A.M."/>
            <person name="Jay Z.J."/>
            <person name="Klingelsmith K.B."/>
            <person name="Rusch D.B."/>
            <person name="Inskeep W.P."/>
        </authorList>
    </citation>
    <scope>NUCLEOTIDE SEQUENCE [LARGE SCALE GENOMIC DNA]</scope>
    <source>
        <strain evidence="1 2">MDKW</strain>
    </source>
</reference>
<keyword evidence="2" id="KW-1185">Reference proteome</keyword>
<dbReference type="Proteomes" id="UP000277582">
    <property type="component" value="Unassembled WGS sequence"/>
</dbReference>
<dbReference type="EMBL" id="RCOS01000164">
    <property type="protein sequence ID" value="RSN72217.1"/>
    <property type="molecule type" value="Genomic_DNA"/>
</dbReference>
<name>A0A429GEE5_9CREN</name>
<dbReference type="AlphaFoldDB" id="A0A429GEE5"/>
<evidence type="ECO:0000313" key="1">
    <source>
        <dbReference type="EMBL" id="RSN72217.1"/>
    </source>
</evidence>
<protein>
    <submittedName>
        <fullName evidence="1">Uncharacterized protein</fullName>
    </submittedName>
</protein>
<comment type="caution">
    <text evidence="1">The sequence shown here is derived from an EMBL/GenBank/DDBJ whole genome shotgun (WGS) entry which is preliminary data.</text>
</comment>
<gene>
    <name evidence="1" type="ORF">D6D85_14780</name>
</gene>
<accession>A0A429GEE5</accession>